<accession>A0A382I3K3</accession>
<evidence type="ECO:0000313" key="1">
    <source>
        <dbReference type="EMBL" id="SVB93787.1"/>
    </source>
</evidence>
<gene>
    <name evidence="1" type="ORF">METZ01_LOCUS246641</name>
</gene>
<protein>
    <submittedName>
        <fullName evidence="1">Uncharacterized protein</fullName>
    </submittedName>
</protein>
<sequence length="39" mass="4733">MHQDSGIQTIIDNDYFENRDWDFFDNFNDGDVDLTSRLY</sequence>
<proteinExistence type="predicted"/>
<dbReference type="AlphaFoldDB" id="A0A382I3K3"/>
<reference evidence="1" key="1">
    <citation type="submission" date="2018-05" db="EMBL/GenBank/DDBJ databases">
        <authorList>
            <person name="Lanie J.A."/>
            <person name="Ng W.-L."/>
            <person name="Kazmierczak K.M."/>
            <person name="Andrzejewski T.M."/>
            <person name="Davidsen T.M."/>
            <person name="Wayne K.J."/>
            <person name="Tettelin H."/>
            <person name="Glass J.I."/>
            <person name="Rusch D."/>
            <person name="Podicherti R."/>
            <person name="Tsui H.-C.T."/>
            <person name="Winkler M.E."/>
        </authorList>
    </citation>
    <scope>NUCLEOTIDE SEQUENCE</scope>
</reference>
<organism evidence="1">
    <name type="scientific">marine metagenome</name>
    <dbReference type="NCBI Taxonomy" id="408172"/>
    <lineage>
        <taxon>unclassified sequences</taxon>
        <taxon>metagenomes</taxon>
        <taxon>ecological metagenomes</taxon>
    </lineage>
</organism>
<name>A0A382I3K3_9ZZZZ</name>
<dbReference type="EMBL" id="UINC01064789">
    <property type="protein sequence ID" value="SVB93787.1"/>
    <property type="molecule type" value="Genomic_DNA"/>
</dbReference>